<dbReference type="EMBL" id="BARW01037528">
    <property type="protein sequence ID" value="GAJ24858.1"/>
    <property type="molecule type" value="Genomic_DNA"/>
</dbReference>
<dbReference type="InterPro" id="IPR015422">
    <property type="entry name" value="PyrdxlP-dep_Trfase_small"/>
</dbReference>
<dbReference type="InterPro" id="IPR000653">
    <property type="entry name" value="DegT/StrS_aminotransferase"/>
</dbReference>
<name>X1V4Z1_9ZZZZ</name>
<dbReference type="GO" id="GO:0008483">
    <property type="term" value="F:transaminase activity"/>
    <property type="evidence" value="ECO:0007669"/>
    <property type="project" value="TreeGrafter"/>
</dbReference>
<dbReference type="GO" id="GO:0000271">
    <property type="term" value="P:polysaccharide biosynthetic process"/>
    <property type="evidence" value="ECO:0007669"/>
    <property type="project" value="TreeGrafter"/>
</dbReference>
<accession>X1V4Z1</accession>
<organism evidence="2">
    <name type="scientific">marine sediment metagenome</name>
    <dbReference type="NCBI Taxonomy" id="412755"/>
    <lineage>
        <taxon>unclassified sequences</taxon>
        <taxon>metagenomes</taxon>
        <taxon>ecological metagenomes</taxon>
    </lineage>
</organism>
<comment type="caution">
    <text evidence="2">The sequence shown here is derived from an EMBL/GenBank/DDBJ whole genome shotgun (WGS) entry which is preliminary data.</text>
</comment>
<reference evidence="2" key="1">
    <citation type="journal article" date="2014" name="Front. Microbiol.">
        <title>High frequency of phylogenetically diverse reductive dehalogenase-homologous genes in deep subseafloor sedimentary metagenomes.</title>
        <authorList>
            <person name="Kawai M."/>
            <person name="Futagami T."/>
            <person name="Toyoda A."/>
            <person name="Takaki Y."/>
            <person name="Nishi S."/>
            <person name="Hori S."/>
            <person name="Arai W."/>
            <person name="Tsubouchi T."/>
            <person name="Morono Y."/>
            <person name="Uchiyama I."/>
            <person name="Ito T."/>
            <person name="Fujiyama A."/>
            <person name="Inagaki F."/>
            <person name="Takami H."/>
        </authorList>
    </citation>
    <scope>NUCLEOTIDE SEQUENCE</scope>
    <source>
        <strain evidence="2">Expedition CK06-06</strain>
    </source>
</reference>
<dbReference type="Pfam" id="PF01041">
    <property type="entry name" value="DegT_DnrJ_EryC1"/>
    <property type="match status" value="1"/>
</dbReference>
<keyword evidence="1" id="KW-0663">Pyridoxal phosphate</keyword>
<protein>
    <recommendedName>
        <fullName evidence="3">Erythromycin biosynthesis sensory transduction protein eryC1</fullName>
    </recommendedName>
</protein>
<dbReference type="PANTHER" id="PTHR30244:SF36">
    <property type="entry name" value="3-OXO-GLUCOSE-6-PHOSPHATE:GLUTAMATE AMINOTRANSFERASE"/>
    <property type="match status" value="1"/>
</dbReference>
<feature type="non-terminal residue" evidence="2">
    <location>
        <position position="1"/>
    </location>
</feature>
<evidence type="ECO:0008006" key="3">
    <source>
        <dbReference type="Google" id="ProtNLM"/>
    </source>
</evidence>
<dbReference type="PANTHER" id="PTHR30244">
    <property type="entry name" value="TRANSAMINASE"/>
    <property type="match status" value="1"/>
</dbReference>
<dbReference type="Gene3D" id="3.90.1150.10">
    <property type="entry name" value="Aspartate Aminotransferase, domain 1"/>
    <property type="match status" value="1"/>
</dbReference>
<gene>
    <name evidence="2" type="ORF">S12H4_57915</name>
</gene>
<sequence>DELQAAILRVKLRRLEGWNEKRCHHACLYKEGLKDSGVFIPVEAEERRHIYHLYVVRLKARDKLRLWLEERGIQTGIHYPIPVHRQAWCQIYDSGTLTVTERAVDEILSLPMYPELTPEQIGRITQAVDSFATRG</sequence>
<evidence type="ECO:0000256" key="1">
    <source>
        <dbReference type="ARBA" id="ARBA00022898"/>
    </source>
</evidence>
<dbReference type="AlphaFoldDB" id="X1V4Z1"/>
<dbReference type="GO" id="GO:0030170">
    <property type="term" value="F:pyridoxal phosphate binding"/>
    <property type="evidence" value="ECO:0007669"/>
    <property type="project" value="TreeGrafter"/>
</dbReference>
<proteinExistence type="predicted"/>
<evidence type="ECO:0000313" key="2">
    <source>
        <dbReference type="EMBL" id="GAJ24858.1"/>
    </source>
</evidence>
<dbReference type="InterPro" id="IPR015424">
    <property type="entry name" value="PyrdxlP-dep_Trfase"/>
</dbReference>
<dbReference type="SUPFAM" id="SSF53383">
    <property type="entry name" value="PLP-dependent transferases"/>
    <property type="match status" value="1"/>
</dbReference>